<accession>X1M0F0</accession>
<evidence type="ECO:0000313" key="8">
    <source>
        <dbReference type="EMBL" id="GAI24843.1"/>
    </source>
</evidence>
<dbReference type="PANTHER" id="PTHR42829:SF2">
    <property type="entry name" value="NADH-UBIQUINONE OXIDOREDUCTASE CHAIN 5"/>
    <property type="match status" value="1"/>
</dbReference>
<gene>
    <name evidence="8" type="ORF">S06H3_35668</name>
</gene>
<organism evidence="8">
    <name type="scientific">marine sediment metagenome</name>
    <dbReference type="NCBI Taxonomy" id="412755"/>
    <lineage>
        <taxon>unclassified sequences</taxon>
        <taxon>metagenomes</taxon>
        <taxon>ecological metagenomes</taxon>
    </lineage>
</organism>
<feature type="transmembrane region" description="Helical" evidence="5">
    <location>
        <begin position="153"/>
        <end position="173"/>
    </location>
</feature>
<evidence type="ECO:0000259" key="6">
    <source>
        <dbReference type="Pfam" id="PF00361"/>
    </source>
</evidence>
<dbReference type="PRINTS" id="PR01434">
    <property type="entry name" value="NADHDHGNASE5"/>
</dbReference>
<keyword evidence="2 5" id="KW-0812">Transmembrane</keyword>
<dbReference type="EMBL" id="BARV01021542">
    <property type="protein sequence ID" value="GAI24843.1"/>
    <property type="molecule type" value="Genomic_DNA"/>
</dbReference>
<feature type="domain" description="NADH:quinone oxidoreductase/Mrp antiporter transmembrane" evidence="6">
    <location>
        <begin position="84"/>
        <end position="157"/>
    </location>
</feature>
<dbReference type="GO" id="GO:0008137">
    <property type="term" value="F:NADH dehydrogenase (ubiquinone) activity"/>
    <property type="evidence" value="ECO:0007669"/>
    <property type="project" value="InterPro"/>
</dbReference>
<reference evidence="8" key="1">
    <citation type="journal article" date="2014" name="Front. Microbiol.">
        <title>High frequency of phylogenetically diverse reductive dehalogenase-homologous genes in deep subseafloor sedimentary metagenomes.</title>
        <authorList>
            <person name="Kawai M."/>
            <person name="Futagami T."/>
            <person name="Toyoda A."/>
            <person name="Takaki Y."/>
            <person name="Nishi S."/>
            <person name="Hori S."/>
            <person name="Arai W."/>
            <person name="Tsubouchi T."/>
            <person name="Morono Y."/>
            <person name="Uchiyama I."/>
            <person name="Ito T."/>
            <person name="Fujiyama A."/>
            <person name="Inagaki F."/>
            <person name="Takami H."/>
        </authorList>
    </citation>
    <scope>NUCLEOTIDE SEQUENCE</scope>
    <source>
        <strain evidence="8">Expedition CK06-06</strain>
    </source>
</reference>
<dbReference type="InterPro" id="IPR003945">
    <property type="entry name" value="NU5C-like"/>
</dbReference>
<comment type="caution">
    <text evidence="8">The sequence shown here is derived from an EMBL/GenBank/DDBJ whole genome shotgun (WGS) entry which is preliminary data.</text>
</comment>
<evidence type="ECO:0008006" key="9">
    <source>
        <dbReference type="Google" id="ProtNLM"/>
    </source>
</evidence>
<dbReference type="GO" id="GO:0016020">
    <property type="term" value="C:membrane"/>
    <property type="evidence" value="ECO:0007669"/>
    <property type="project" value="UniProtKB-SubCell"/>
</dbReference>
<protein>
    <recommendedName>
        <fullName evidence="9">NADH-quinone oxidoreductase subunit L</fullName>
    </recommendedName>
</protein>
<dbReference type="GO" id="GO:0015990">
    <property type="term" value="P:electron transport coupled proton transport"/>
    <property type="evidence" value="ECO:0007669"/>
    <property type="project" value="TreeGrafter"/>
</dbReference>
<dbReference type="GO" id="GO:0003954">
    <property type="term" value="F:NADH dehydrogenase activity"/>
    <property type="evidence" value="ECO:0007669"/>
    <property type="project" value="TreeGrafter"/>
</dbReference>
<dbReference type="Pfam" id="PF00361">
    <property type="entry name" value="Proton_antipo_M"/>
    <property type="match status" value="1"/>
</dbReference>
<evidence type="ECO:0000259" key="7">
    <source>
        <dbReference type="Pfam" id="PF00662"/>
    </source>
</evidence>
<dbReference type="InterPro" id="IPR001516">
    <property type="entry name" value="Proton_antipo_N"/>
</dbReference>
<evidence type="ECO:0000256" key="1">
    <source>
        <dbReference type="ARBA" id="ARBA00004141"/>
    </source>
</evidence>
<evidence type="ECO:0000256" key="3">
    <source>
        <dbReference type="ARBA" id="ARBA00022989"/>
    </source>
</evidence>
<feature type="domain" description="NADH-Ubiquinone oxidoreductase (complex I) chain 5 N-terminal" evidence="7">
    <location>
        <begin position="18"/>
        <end position="68"/>
    </location>
</feature>
<feature type="transmembrane region" description="Helical" evidence="5">
    <location>
        <begin position="89"/>
        <end position="109"/>
    </location>
</feature>
<feature type="transmembrane region" description="Helical" evidence="5">
    <location>
        <begin position="121"/>
        <end position="141"/>
    </location>
</feature>
<feature type="transmembrane region" description="Helical" evidence="5">
    <location>
        <begin position="64"/>
        <end position="83"/>
    </location>
</feature>
<evidence type="ECO:0000256" key="4">
    <source>
        <dbReference type="ARBA" id="ARBA00023136"/>
    </source>
</evidence>
<dbReference type="InterPro" id="IPR001750">
    <property type="entry name" value="ND/Mrp_TM"/>
</dbReference>
<proteinExistence type="predicted"/>
<dbReference type="Pfam" id="PF00662">
    <property type="entry name" value="Proton_antipo_N"/>
    <property type="match status" value="1"/>
</dbReference>
<feature type="non-terminal residue" evidence="8">
    <location>
        <position position="174"/>
    </location>
</feature>
<name>X1M0F0_9ZZZZ</name>
<evidence type="ECO:0000256" key="5">
    <source>
        <dbReference type="SAM" id="Phobius"/>
    </source>
</evidence>
<evidence type="ECO:0000256" key="2">
    <source>
        <dbReference type="ARBA" id="ARBA00022692"/>
    </source>
</evidence>
<dbReference type="AlphaFoldDB" id="X1M0F0"/>
<dbReference type="PANTHER" id="PTHR42829">
    <property type="entry name" value="NADH-UBIQUINONE OXIDOREDUCTASE CHAIN 5"/>
    <property type="match status" value="1"/>
</dbReference>
<comment type="subcellular location">
    <subcellularLocation>
        <location evidence="1">Membrane</location>
        <topology evidence="1">Multi-pass membrane protein</topology>
    </subcellularLocation>
</comment>
<sequence length="174" mass="18881">MEVSAAEGHVLTMPNYEWLAIGDTVIHIGVTVDALAAVMLIVVTVVSLMVQVYSRAYMHGDGGYVRYFAFMSLFTASMLGLVLADNLLFLFLFWEGVGLCSYLLIGFWFHKPEAARAAMKAFVVTRLGDFGFLVAILLLYAKTGTFDIGELQHLALAGTLGGTVLTWAAIGVFS</sequence>
<dbReference type="GO" id="GO:0042773">
    <property type="term" value="P:ATP synthesis coupled electron transport"/>
    <property type="evidence" value="ECO:0007669"/>
    <property type="project" value="InterPro"/>
</dbReference>
<keyword evidence="4 5" id="KW-0472">Membrane</keyword>
<feature type="transmembrane region" description="Helical" evidence="5">
    <location>
        <begin position="25"/>
        <end position="52"/>
    </location>
</feature>
<keyword evidence="3 5" id="KW-1133">Transmembrane helix</keyword>